<evidence type="ECO:0000259" key="1">
    <source>
        <dbReference type="PROSITE" id="PS51782"/>
    </source>
</evidence>
<dbReference type="PROSITE" id="PS51782">
    <property type="entry name" value="LYSM"/>
    <property type="match status" value="1"/>
</dbReference>
<dbReference type="EMBL" id="SNRY01000446">
    <property type="protein sequence ID" value="KAA6340624.1"/>
    <property type="molecule type" value="Genomic_DNA"/>
</dbReference>
<evidence type="ECO:0000313" key="2">
    <source>
        <dbReference type="EMBL" id="KAA6340624.1"/>
    </source>
</evidence>
<name>A0A5J4S3E3_9ZZZZ</name>
<protein>
    <recommendedName>
        <fullName evidence="1">LysM domain-containing protein</fullName>
    </recommendedName>
</protein>
<sequence>MMKLMKQGGQILFLLLFLLLVSCFSGLSVFAQRESATSARTSPIQPSNNDIPSAVESRCKQMHRVKRNETLNSISKEYNVSIEDLIAANPELESNGLKKGNYICIPEEVVKVTDKKEEEEVILPSIPNQPPKTAAIIGNKEKAVVVSPIHRNQEKGSTVKAAIILPFSEAESRTRMVEYYEGFLIAVDSLKRTGVSVDLHVYDSGGGGCFYFIHSPTKRDD</sequence>
<accession>A0A5J4S3E3</accession>
<comment type="caution">
    <text evidence="2">The sequence shown here is derived from an EMBL/GenBank/DDBJ whole genome shotgun (WGS) entry which is preliminary data.</text>
</comment>
<dbReference type="CDD" id="cd00118">
    <property type="entry name" value="LysM"/>
    <property type="match status" value="1"/>
</dbReference>
<dbReference type="InterPro" id="IPR036779">
    <property type="entry name" value="LysM_dom_sf"/>
</dbReference>
<dbReference type="PROSITE" id="PS51257">
    <property type="entry name" value="PROKAR_LIPOPROTEIN"/>
    <property type="match status" value="1"/>
</dbReference>
<feature type="domain" description="LysM" evidence="1">
    <location>
        <begin position="61"/>
        <end position="105"/>
    </location>
</feature>
<proteinExistence type="predicted"/>
<dbReference type="Pfam" id="PF01476">
    <property type="entry name" value="LysM"/>
    <property type="match status" value="1"/>
</dbReference>
<dbReference type="SMART" id="SM00257">
    <property type="entry name" value="LysM"/>
    <property type="match status" value="1"/>
</dbReference>
<reference evidence="2" key="1">
    <citation type="submission" date="2019-03" db="EMBL/GenBank/DDBJ databases">
        <title>Single cell metagenomics reveals metabolic interactions within the superorganism composed of flagellate Streblomastix strix and complex community of Bacteroidetes bacteria on its surface.</title>
        <authorList>
            <person name="Treitli S.C."/>
            <person name="Kolisko M."/>
            <person name="Husnik F."/>
            <person name="Keeling P."/>
            <person name="Hampl V."/>
        </authorList>
    </citation>
    <scope>NUCLEOTIDE SEQUENCE</scope>
    <source>
        <strain evidence="2">STM</strain>
    </source>
</reference>
<gene>
    <name evidence="2" type="ORF">EZS27_011513</name>
</gene>
<organism evidence="2">
    <name type="scientific">termite gut metagenome</name>
    <dbReference type="NCBI Taxonomy" id="433724"/>
    <lineage>
        <taxon>unclassified sequences</taxon>
        <taxon>metagenomes</taxon>
        <taxon>organismal metagenomes</taxon>
    </lineage>
</organism>
<dbReference type="Gene3D" id="3.10.350.10">
    <property type="entry name" value="LysM domain"/>
    <property type="match status" value="1"/>
</dbReference>
<dbReference type="AlphaFoldDB" id="A0A5J4S3E3"/>
<dbReference type="SUPFAM" id="SSF54106">
    <property type="entry name" value="LysM domain"/>
    <property type="match status" value="1"/>
</dbReference>
<dbReference type="InterPro" id="IPR018392">
    <property type="entry name" value="LysM"/>
</dbReference>